<evidence type="ECO:0000256" key="1">
    <source>
        <dbReference type="ARBA" id="ARBA00004141"/>
    </source>
</evidence>
<reference evidence="7" key="1">
    <citation type="journal article" date="2007" name="PLoS ONE">
        <title>The first genome sequence of an elite grapevine cultivar (Pinot noir Vitis vinifera L.): coping with a highly heterozygous genome.</title>
        <authorList>
            <person name="Velasco R."/>
            <person name="Zharkikh A."/>
            <person name="Troggio M."/>
            <person name="Cartwright D.A."/>
            <person name="Cestaro A."/>
            <person name="Pruss D."/>
            <person name="Pindo M."/>
            <person name="FitzGerald L.M."/>
            <person name="Vezzulli S."/>
            <person name="Reid J."/>
            <person name="Malacarne G."/>
            <person name="Iliev D."/>
            <person name="Coppola G."/>
            <person name="Wardell B."/>
            <person name="Micheletti D."/>
            <person name="Macalma T."/>
            <person name="Facci M."/>
            <person name="Mitchell J.T."/>
            <person name="Perazzolli M."/>
            <person name="Eldredge G."/>
            <person name="Gatto P."/>
            <person name="Oyzerski R."/>
            <person name="Moretto M."/>
            <person name="Gutin N."/>
            <person name="Stefanini M."/>
            <person name="Chen Y."/>
            <person name="Segala C."/>
            <person name="Davenport C."/>
            <person name="Dematte L."/>
            <person name="Mraz A."/>
            <person name="Battilana J."/>
            <person name="Stormo K."/>
            <person name="Costa F."/>
            <person name="Tao Q."/>
            <person name="Si-Ammour A."/>
            <person name="Harkins T."/>
            <person name="Lackey A."/>
            <person name="Perbost C."/>
            <person name="Taillon B."/>
            <person name="Stella A."/>
            <person name="Solovyev V."/>
            <person name="Fawcett J.A."/>
            <person name="Sterck L."/>
            <person name="Vandepoele K."/>
            <person name="Grando S.M."/>
            <person name="Toppo S."/>
            <person name="Moser C."/>
            <person name="Lanchbury J."/>
            <person name="Bogden R."/>
            <person name="Skolnick M."/>
            <person name="Sgaramella V."/>
            <person name="Bhatnagar S.K."/>
            <person name="Fontana P."/>
            <person name="Gutin A."/>
            <person name="Van de Peer Y."/>
            <person name="Salamini F."/>
            <person name="Viola R."/>
        </authorList>
    </citation>
    <scope>NUCLEOTIDE SEQUENCE</scope>
</reference>
<evidence type="ECO:0000256" key="6">
    <source>
        <dbReference type="SAM" id="Phobius"/>
    </source>
</evidence>
<keyword evidence="4 6" id="KW-1133">Transmembrane helix</keyword>
<comment type="subcellular location">
    <subcellularLocation>
        <location evidence="1">Membrane</location>
        <topology evidence="1">Multi-pass membrane protein</topology>
    </subcellularLocation>
</comment>
<organism evidence="7">
    <name type="scientific">Vitis vinifera</name>
    <name type="common">Grape</name>
    <dbReference type="NCBI Taxonomy" id="29760"/>
    <lineage>
        <taxon>Eukaryota</taxon>
        <taxon>Viridiplantae</taxon>
        <taxon>Streptophyta</taxon>
        <taxon>Embryophyta</taxon>
        <taxon>Tracheophyta</taxon>
        <taxon>Spermatophyta</taxon>
        <taxon>Magnoliopsida</taxon>
        <taxon>eudicotyledons</taxon>
        <taxon>Gunneridae</taxon>
        <taxon>Pentapetalae</taxon>
        <taxon>rosids</taxon>
        <taxon>Vitales</taxon>
        <taxon>Vitaceae</taxon>
        <taxon>Viteae</taxon>
        <taxon>Vitis</taxon>
    </lineage>
</organism>
<name>A5BW92_VITVI</name>
<dbReference type="AlphaFoldDB" id="A5BW92"/>
<evidence type="ECO:0000256" key="5">
    <source>
        <dbReference type="ARBA" id="ARBA00023136"/>
    </source>
</evidence>
<dbReference type="GO" id="GO:0016020">
    <property type="term" value="C:membrane"/>
    <property type="evidence" value="ECO:0007669"/>
    <property type="project" value="UniProtKB-SubCell"/>
</dbReference>
<feature type="transmembrane region" description="Helical" evidence="6">
    <location>
        <begin position="125"/>
        <end position="147"/>
    </location>
</feature>
<dbReference type="KEGG" id="vvi:100241210"/>
<comment type="similarity">
    <text evidence="2">Belongs to the tetraspanin (TM4SF) family.</text>
</comment>
<dbReference type="ExpressionAtlas" id="A5BW92">
    <property type="expression patterns" value="baseline and differential"/>
</dbReference>
<evidence type="ECO:0000256" key="3">
    <source>
        <dbReference type="ARBA" id="ARBA00022692"/>
    </source>
</evidence>
<dbReference type="EMBL" id="AM473428">
    <property type="protein sequence ID" value="CAN79382.1"/>
    <property type="molecule type" value="Genomic_DNA"/>
</dbReference>
<sequence>MGVHKSSYKGEPAETIHLRQFSDWLQLNVVDKEDWNAIRSCLSETLFCEGEKQPGAVKGCCKPPAYCGYELKNGTTWTVPKSGLRSKDHDCVTWSNDPRIMCYDCDSCKAGFLARIKNNWRKLSAFFSCLIAFLVINFVIGCCAFRGSRGVDQYQKHGNSN</sequence>
<evidence type="ECO:0000313" key="7">
    <source>
        <dbReference type="EMBL" id="CAN79382.1"/>
    </source>
</evidence>
<keyword evidence="5 6" id="KW-0472">Membrane</keyword>
<proteinExistence type="inferred from homology"/>
<evidence type="ECO:0000256" key="2">
    <source>
        <dbReference type="ARBA" id="ARBA00006840"/>
    </source>
</evidence>
<keyword evidence="3 6" id="KW-0812">Transmembrane</keyword>
<dbReference type="GO" id="GO:0009734">
    <property type="term" value="P:auxin-activated signaling pathway"/>
    <property type="evidence" value="ECO:0007669"/>
    <property type="project" value="InterPro"/>
</dbReference>
<dbReference type="InterPro" id="IPR044991">
    <property type="entry name" value="TET_plant"/>
</dbReference>
<gene>
    <name evidence="7" type="ORF">VITISV_010748</name>
</gene>
<evidence type="ECO:0008006" key="8">
    <source>
        <dbReference type="Google" id="ProtNLM"/>
    </source>
</evidence>
<protein>
    <recommendedName>
        <fullName evidence="8">Tetraspanin-8</fullName>
    </recommendedName>
</protein>
<dbReference type="InterPro" id="IPR018499">
    <property type="entry name" value="Tetraspanin/Peripherin"/>
</dbReference>
<dbReference type="PANTHER" id="PTHR32191">
    <property type="entry name" value="TETRASPANIN-8-RELATED"/>
    <property type="match status" value="1"/>
</dbReference>
<dbReference type="OrthoDB" id="672773at2759"/>
<dbReference type="Pfam" id="PF00335">
    <property type="entry name" value="Tetraspanin"/>
    <property type="match status" value="1"/>
</dbReference>
<evidence type="ECO:0000256" key="4">
    <source>
        <dbReference type="ARBA" id="ARBA00022989"/>
    </source>
</evidence>
<accession>A5BW92</accession>